<proteinExistence type="predicted"/>
<sequence>MMKNSIESHKFDRHQHVSFLGGEGIIQGFKLENGNWRYAIEMPQGGEGGFGGGKTTSNVAIRVFRHPLSSDRHSIAQLDSPPSG</sequence>
<dbReference type="EMBL" id="CP003600">
    <property type="protein sequence ID" value="AFY95346.1"/>
    <property type="molecule type" value="Genomic_DNA"/>
</dbReference>
<gene>
    <name evidence="1" type="ORF">Cha6605_4413</name>
</gene>
<dbReference type="AlphaFoldDB" id="K9ULP9"/>
<dbReference type="KEGG" id="cmp:Cha6605_4413"/>
<dbReference type="OrthoDB" id="532730at2"/>
<evidence type="ECO:0000313" key="2">
    <source>
        <dbReference type="Proteomes" id="UP000010366"/>
    </source>
</evidence>
<evidence type="ECO:0000313" key="1">
    <source>
        <dbReference type="EMBL" id="AFY95346.1"/>
    </source>
</evidence>
<name>K9ULP9_CHAP6</name>
<accession>K9ULP9</accession>
<organism evidence="1 2">
    <name type="scientific">Chamaesiphon minutus (strain ATCC 27169 / PCC 6605)</name>
    <dbReference type="NCBI Taxonomy" id="1173020"/>
    <lineage>
        <taxon>Bacteria</taxon>
        <taxon>Bacillati</taxon>
        <taxon>Cyanobacteriota</taxon>
        <taxon>Cyanophyceae</taxon>
        <taxon>Gomontiellales</taxon>
        <taxon>Chamaesiphonaceae</taxon>
        <taxon>Chamaesiphon</taxon>
    </lineage>
</organism>
<reference evidence="1 2" key="1">
    <citation type="submission" date="2012-05" db="EMBL/GenBank/DDBJ databases">
        <title>Finished chromosome of genome of Chamaesiphon sp. PCC 6605.</title>
        <authorList>
            <consortium name="US DOE Joint Genome Institute"/>
            <person name="Gugger M."/>
            <person name="Coursin T."/>
            <person name="Rippka R."/>
            <person name="Tandeau De Marsac N."/>
            <person name="Huntemann M."/>
            <person name="Wei C.-L."/>
            <person name="Han J."/>
            <person name="Detter J.C."/>
            <person name="Han C."/>
            <person name="Tapia R."/>
            <person name="Chen A."/>
            <person name="Kyrpides N."/>
            <person name="Mavromatis K."/>
            <person name="Markowitz V."/>
            <person name="Szeto E."/>
            <person name="Ivanova N."/>
            <person name="Pagani I."/>
            <person name="Pati A."/>
            <person name="Goodwin L."/>
            <person name="Nordberg H.P."/>
            <person name="Cantor M.N."/>
            <person name="Hua S.X."/>
            <person name="Woyke T."/>
            <person name="Kerfeld C.A."/>
        </authorList>
    </citation>
    <scope>NUCLEOTIDE SEQUENCE [LARGE SCALE GENOMIC DNA]</scope>
    <source>
        <strain evidence="2">ATCC 27169 / PCC 6605</strain>
    </source>
</reference>
<dbReference type="Proteomes" id="UP000010366">
    <property type="component" value="Chromosome"/>
</dbReference>
<keyword evidence="2" id="KW-1185">Reference proteome</keyword>
<dbReference type="HOGENOM" id="CLU_2521560_0_0_3"/>
<protein>
    <submittedName>
        <fullName evidence="1">Uncharacterized protein</fullName>
    </submittedName>
</protein>
<dbReference type="RefSeq" id="WP_015161450.1">
    <property type="nucleotide sequence ID" value="NC_019697.1"/>
</dbReference>